<feature type="transmembrane region" description="Helical" evidence="1">
    <location>
        <begin position="83"/>
        <end position="101"/>
    </location>
</feature>
<keyword evidence="1" id="KW-1133">Transmembrane helix</keyword>
<dbReference type="EMBL" id="CP025299">
    <property type="protein sequence ID" value="AUG28262.1"/>
    <property type="molecule type" value="Genomic_DNA"/>
</dbReference>
<sequence>MSDDAPAASRTTGAGERPTRAFDVRHVQLGRALLAAVAAVMVTFSPDHSAAVGLAVFSGWAIATALVLLIGAGLVYPRERRAAPVLLGVLTLVAGMATGIPGLRSTALFFVVVIVWAAASGIAELVGGIRLRRGEYRDEGRDGILIGAVTLALGVALLLVNPAYSLEYFISEAGRSFTLTGITIGVGLFGGYAAVIAVFLGIAGFSPRRPIAAEPVSSGESA</sequence>
<feature type="transmembrane region" description="Helical" evidence="1">
    <location>
        <begin position="52"/>
        <end position="76"/>
    </location>
</feature>
<dbReference type="RefSeq" id="WP_101305317.1">
    <property type="nucleotide sequence ID" value="NZ_CP025299.1"/>
</dbReference>
<keyword evidence="1" id="KW-0472">Membrane</keyword>
<feature type="transmembrane region" description="Helical" evidence="1">
    <location>
        <begin position="176"/>
        <end position="202"/>
    </location>
</feature>
<organism evidence="2 3">
    <name type="scientific">Microbacterium hominis</name>
    <dbReference type="NCBI Taxonomy" id="162426"/>
    <lineage>
        <taxon>Bacteria</taxon>
        <taxon>Bacillati</taxon>
        <taxon>Actinomycetota</taxon>
        <taxon>Actinomycetes</taxon>
        <taxon>Micrococcales</taxon>
        <taxon>Microbacteriaceae</taxon>
        <taxon>Microbacterium</taxon>
    </lineage>
</organism>
<evidence type="ECO:0000313" key="3">
    <source>
        <dbReference type="Proteomes" id="UP000233276"/>
    </source>
</evidence>
<reference evidence="2 3" key="1">
    <citation type="submission" date="2017-12" db="EMBL/GenBank/DDBJ databases">
        <title>Isolation and characterization of estrogens degradatiion strain Microbacterium hominis SJTG1.</title>
        <authorList>
            <person name="Xiong W."/>
            <person name="Yin C."/>
            <person name="Zheng D."/>
            <person name="Liang R."/>
        </authorList>
    </citation>
    <scope>NUCLEOTIDE SEQUENCE [LARGE SCALE GENOMIC DNA]</scope>
    <source>
        <strain evidence="2 3">SJTG1</strain>
    </source>
</reference>
<dbReference type="AlphaFoldDB" id="A0A2K9D5V2"/>
<dbReference type="Proteomes" id="UP000233276">
    <property type="component" value="Chromosome"/>
</dbReference>
<feature type="transmembrane region" description="Helical" evidence="1">
    <location>
        <begin position="107"/>
        <end position="131"/>
    </location>
</feature>
<keyword evidence="1" id="KW-0812">Transmembrane</keyword>
<name>A0A2K9D5V2_9MICO</name>
<dbReference type="KEGG" id="mhos:CXR34_01485"/>
<proteinExistence type="predicted"/>
<evidence type="ECO:0000256" key="1">
    <source>
        <dbReference type="SAM" id="Phobius"/>
    </source>
</evidence>
<protein>
    <submittedName>
        <fullName evidence="2">Acyl-CoA synthetase</fullName>
    </submittedName>
</protein>
<feature type="transmembrane region" description="Helical" evidence="1">
    <location>
        <begin position="143"/>
        <end position="164"/>
    </location>
</feature>
<evidence type="ECO:0000313" key="2">
    <source>
        <dbReference type="EMBL" id="AUG28262.1"/>
    </source>
</evidence>
<feature type="transmembrane region" description="Helical" evidence="1">
    <location>
        <begin position="29"/>
        <end position="46"/>
    </location>
</feature>
<gene>
    <name evidence="2" type="ORF">CXR34_01485</name>
</gene>
<accession>A0A2K9D5V2</accession>